<keyword evidence="3 7" id="KW-0812">Transmembrane</keyword>
<keyword evidence="9" id="KW-1185">Reference proteome</keyword>
<proteinExistence type="inferred from homology"/>
<accession>A0A1A6I0R6</accession>
<gene>
    <name evidence="8" type="ORF">A6R68_22448</name>
</gene>
<reference evidence="8 9" key="1">
    <citation type="submission" date="2016-06" db="EMBL/GenBank/DDBJ databases">
        <title>The Draft Genome Sequence and Annotation of the Desert Woodrat Neotoma lepida.</title>
        <authorList>
            <person name="Campbell M."/>
            <person name="Oakeson K.F."/>
            <person name="Yandell M."/>
            <person name="Halpert J.R."/>
            <person name="Dearing D."/>
        </authorList>
    </citation>
    <scope>NUCLEOTIDE SEQUENCE [LARGE SCALE GENOMIC DNA]</scope>
    <source>
        <strain evidence="8">417</strain>
        <tissue evidence="8">Liver</tissue>
    </source>
</reference>
<dbReference type="InterPro" id="IPR007311">
    <property type="entry name" value="ST7"/>
</dbReference>
<comment type="subcellular location">
    <subcellularLocation>
        <location evidence="1">Membrane</location>
        <topology evidence="1">Multi-pass membrane protein</topology>
    </subcellularLocation>
</comment>
<dbReference type="Pfam" id="PF04184">
    <property type="entry name" value="ST7"/>
    <property type="match status" value="1"/>
</dbReference>
<evidence type="ECO:0000256" key="4">
    <source>
        <dbReference type="ARBA" id="ARBA00022989"/>
    </source>
</evidence>
<dbReference type="PANTHER" id="PTHR12745">
    <property type="entry name" value="SUPPRESSION OF TUMORIGENICITY 7"/>
    <property type="match status" value="1"/>
</dbReference>
<comment type="caution">
    <text evidence="8">The sequence shown here is derived from an EMBL/GenBank/DDBJ whole genome shotgun (WGS) entry which is preliminary data.</text>
</comment>
<dbReference type="AlphaFoldDB" id="A0A1A6I0R6"/>
<keyword evidence="5 7" id="KW-0472">Membrane</keyword>
<name>A0A1A6I0R6_NEOLE</name>
<feature type="non-terminal residue" evidence="8">
    <location>
        <position position="1"/>
    </location>
</feature>
<evidence type="ECO:0000256" key="3">
    <source>
        <dbReference type="ARBA" id="ARBA00022692"/>
    </source>
</evidence>
<dbReference type="PANTHER" id="PTHR12745:SF6">
    <property type="entry name" value="PROTEIN ST7 HOMOLOG"/>
    <property type="match status" value="1"/>
</dbReference>
<protein>
    <recommendedName>
        <fullName evidence="6">Protein ST7 homolog</fullName>
    </recommendedName>
</protein>
<dbReference type="EMBL" id="LZPO01003171">
    <property type="protein sequence ID" value="OBS83562.1"/>
    <property type="molecule type" value="Genomic_DNA"/>
</dbReference>
<evidence type="ECO:0000256" key="1">
    <source>
        <dbReference type="ARBA" id="ARBA00004141"/>
    </source>
</evidence>
<feature type="transmembrane region" description="Helical" evidence="7">
    <location>
        <begin position="12"/>
        <end position="32"/>
    </location>
</feature>
<evidence type="ECO:0000256" key="6">
    <source>
        <dbReference type="ARBA" id="ARBA00040270"/>
    </source>
</evidence>
<dbReference type="OrthoDB" id="5914722at2759"/>
<dbReference type="Proteomes" id="UP000092124">
    <property type="component" value="Unassembled WGS sequence"/>
</dbReference>
<evidence type="ECO:0000313" key="8">
    <source>
        <dbReference type="EMBL" id="OBS83562.1"/>
    </source>
</evidence>
<evidence type="ECO:0000313" key="9">
    <source>
        <dbReference type="Proteomes" id="UP000092124"/>
    </source>
</evidence>
<comment type="similarity">
    <text evidence="2">Belongs to the ST7 family.</text>
</comment>
<dbReference type="GO" id="GO:0016020">
    <property type="term" value="C:membrane"/>
    <property type="evidence" value="ECO:0007669"/>
    <property type="project" value="UniProtKB-SubCell"/>
</dbReference>
<evidence type="ECO:0000256" key="2">
    <source>
        <dbReference type="ARBA" id="ARBA00009751"/>
    </source>
</evidence>
<sequence>FHEVSVYPKKELPFFILFTAGLCSFTAMLALLTHQFPELMGVFAKAVSIY</sequence>
<evidence type="ECO:0000256" key="7">
    <source>
        <dbReference type="SAM" id="Phobius"/>
    </source>
</evidence>
<keyword evidence="4 7" id="KW-1133">Transmembrane helix</keyword>
<dbReference type="STRING" id="56216.A0A1A6I0R6"/>
<evidence type="ECO:0000256" key="5">
    <source>
        <dbReference type="ARBA" id="ARBA00023136"/>
    </source>
</evidence>
<organism evidence="8 9">
    <name type="scientific">Neotoma lepida</name>
    <name type="common">Desert woodrat</name>
    <dbReference type="NCBI Taxonomy" id="56216"/>
    <lineage>
        <taxon>Eukaryota</taxon>
        <taxon>Metazoa</taxon>
        <taxon>Chordata</taxon>
        <taxon>Craniata</taxon>
        <taxon>Vertebrata</taxon>
        <taxon>Euteleostomi</taxon>
        <taxon>Mammalia</taxon>
        <taxon>Eutheria</taxon>
        <taxon>Euarchontoglires</taxon>
        <taxon>Glires</taxon>
        <taxon>Rodentia</taxon>
        <taxon>Myomorpha</taxon>
        <taxon>Muroidea</taxon>
        <taxon>Cricetidae</taxon>
        <taxon>Neotominae</taxon>
        <taxon>Neotoma</taxon>
    </lineage>
</organism>